<sequence length="613" mass="68862">MLGLLAPLTEKERGLRELFSEQPEAFDVLIRARAKSITFRHAGSEPPTDFVLTQPQLDLVDTISPRYAGMLFTYAAWHGDVWLCRALVNRHPYPRLYRLDPAGVEPGKPDLAAHFGTKGGLLQRKSNLCEILTLIQDLEGSLDFSPESLADPKTRWFELLDSDLLKPWQISRTEYTNHYDFHLPILTAEGLEYPDVVNVLDKLAYAKGRHRSWYDDVLCWATPEMVEQNWADLFPYQAVHDVVLHVSGYPDGLSQRMPIVEYRKLFEAGVLMPAIHQVEIGVLATRPGADVTDELLLGYFLNSAQRLGFDWPEGMVLCRTTRQFLEGQKWLRSWCVKNTEEAFANYLPIDLLAAKVPGSKYEIEGYLKPFQSKHLCGFLRTVATNQSTWPGLLTMYGKGLLDAIIRDEGVGPVTLDLVIFIQRLGLSMEDLTVSLSILKRYSLGRITCDLVRIRDSLHGERPFPAGTAFKLRGAWSIKSDDAAALLELLARCELPVTVEGYSTLMAPASLMREFAELQVQLQEKVESIAPASITYGLAKLTANPRVGLDLDDVKSRSVAALMLWAGIQAFLDLVASSEDWELLRQVFGNQALVPYIDRVDDTTATKMMVSELL</sequence>
<dbReference type="RefSeq" id="WP_184585925.1">
    <property type="nucleotide sequence ID" value="NZ_JACHLI010000001.1"/>
</dbReference>
<evidence type="ECO:0000313" key="1">
    <source>
        <dbReference type="EMBL" id="MBB4861675.1"/>
    </source>
</evidence>
<comment type="caution">
    <text evidence="1">The sequence shown here is derived from an EMBL/GenBank/DDBJ whole genome shotgun (WGS) entry which is preliminary data.</text>
</comment>
<protein>
    <submittedName>
        <fullName evidence="1">Uncharacterized protein</fullName>
    </submittedName>
</protein>
<dbReference type="AlphaFoldDB" id="A0A7W7KFS2"/>
<name>A0A7W7KFS2_PSENT</name>
<gene>
    <name evidence="1" type="ORF">HNP46_000486</name>
</gene>
<accession>A0A7W7KFS2</accession>
<organism evidence="1 2">
    <name type="scientific">Pseudomonas nitroreducens</name>
    <dbReference type="NCBI Taxonomy" id="46680"/>
    <lineage>
        <taxon>Bacteria</taxon>
        <taxon>Pseudomonadati</taxon>
        <taxon>Pseudomonadota</taxon>
        <taxon>Gammaproteobacteria</taxon>
        <taxon>Pseudomonadales</taxon>
        <taxon>Pseudomonadaceae</taxon>
        <taxon>Pseudomonas</taxon>
    </lineage>
</organism>
<evidence type="ECO:0000313" key="2">
    <source>
        <dbReference type="Proteomes" id="UP000566995"/>
    </source>
</evidence>
<dbReference type="Proteomes" id="UP000566995">
    <property type="component" value="Unassembled WGS sequence"/>
</dbReference>
<proteinExistence type="predicted"/>
<reference evidence="1 2" key="1">
    <citation type="submission" date="2020-08" db="EMBL/GenBank/DDBJ databases">
        <title>Functional genomics of gut bacteria from endangered species of beetles.</title>
        <authorList>
            <person name="Carlos-Shanley C."/>
        </authorList>
    </citation>
    <scope>NUCLEOTIDE SEQUENCE [LARGE SCALE GENOMIC DNA]</scope>
    <source>
        <strain evidence="1 2">S00179</strain>
    </source>
</reference>
<dbReference type="EMBL" id="JACHLI010000001">
    <property type="protein sequence ID" value="MBB4861675.1"/>
    <property type="molecule type" value="Genomic_DNA"/>
</dbReference>